<evidence type="ECO:0000256" key="2">
    <source>
        <dbReference type="ARBA" id="ARBA00022840"/>
    </source>
</evidence>
<sequence length="490" mass="55650">MDVIMGILPTVIEFAKPYVFVDSSHDKLKVLLQELGYRVEDMDEQARKEEANPGKKRKRVVEAYLKDTTEYISLAQSLLARSHGRQWRIKRMRYVPCIERYHREGRDLLNKGRSLVDQGLTCNEVVRRGVKLIVEEDQYMGETFRGHAASALTAMREGGFWCIGIYGYAGAGKTNLMKHLYNEIYDNQYFKAVFWAKAPDPDSNGNYNKAVQTCVAQGMWVDLGNGAARDEARDAGKIMATLERLGEIEGPGPIVYFLDNVKREFLAYELLGIPAKGNCILVFSTLSKDVCNRMKCDLNLKMELLGEKEAQELFLHEVGCSDTGNSRVLSNHDKEIHRIAVEVANQCARMPLAIIIIARSMTKIDNLPEWRNRVNELMGTIATIHGDENKIVEQLKFGYDCLKEEIVKQCFLAAATLLIDDRQASKAEIIDQWKMEMLIGVDRPAEYVDDQGHVILNQLERLCLLQVVPDDRQTVTMNKWICKMATSVLS</sequence>
<evidence type="ECO:0000259" key="3">
    <source>
        <dbReference type="Pfam" id="PF00931"/>
    </source>
</evidence>
<feature type="domain" description="NB-ARC" evidence="3">
    <location>
        <begin position="156"/>
        <end position="319"/>
    </location>
</feature>
<dbReference type="GO" id="GO:0006952">
    <property type="term" value="P:defense response"/>
    <property type="evidence" value="ECO:0007669"/>
    <property type="project" value="UniProtKB-KW"/>
</dbReference>
<dbReference type="Gene3D" id="3.40.50.300">
    <property type="entry name" value="P-loop containing nucleotide triphosphate hydrolases"/>
    <property type="match status" value="1"/>
</dbReference>
<dbReference type="OMA" id="WICKMAT"/>
<gene>
    <name evidence="4" type="primary">LOC110726715</name>
</gene>
<dbReference type="Gramene" id="AUR62025626-RA">
    <property type="protein sequence ID" value="AUR62025626-RA:cds"/>
    <property type="gene ID" value="AUR62025626"/>
</dbReference>
<accession>A0A803M9Q0</accession>
<dbReference type="PRINTS" id="PR00364">
    <property type="entry name" value="DISEASERSIST"/>
</dbReference>
<dbReference type="PANTHER" id="PTHR33463">
    <property type="entry name" value="NB-ARC DOMAIN-CONTAINING PROTEIN-RELATED"/>
    <property type="match status" value="1"/>
</dbReference>
<dbReference type="EnsemblPlants" id="AUR62025626-RA">
    <property type="protein sequence ID" value="AUR62025626-RA:cds"/>
    <property type="gene ID" value="AUR62025626"/>
</dbReference>
<dbReference type="InterPro" id="IPR002182">
    <property type="entry name" value="NB-ARC"/>
</dbReference>
<dbReference type="Pfam" id="PF00931">
    <property type="entry name" value="NB-ARC"/>
    <property type="match status" value="1"/>
</dbReference>
<keyword evidence="5" id="KW-1185">Reference proteome</keyword>
<dbReference type="GO" id="GO:0005524">
    <property type="term" value="F:ATP binding"/>
    <property type="evidence" value="ECO:0007669"/>
    <property type="project" value="UniProtKB-KW"/>
</dbReference>
<evidence type="ECO:0000313" key="5">
    <source>
        <dbReference type="Proteomes" id="UP000596660"/>
    </source>
</evidence>
<dbReference type="Gene3D" id="1.10.8.430">
    <property type="entry name" value="Helical domain of apoptotic protease-activating factors"/>
    <property type="match status" value="1"/>
</dbReference>
<organism evidence="4 5">
    <name type="scientific">Chenopodium quinoa</name>
    <name type="common">Quinoa</name>
    <dbReference type="NCBI Taxonomy" id="63459"/>
    <lineage>
        <taxon>Eukaryota</taxon>
        <taxon>Viridiplantae</taxon>
        <taxon>Streptophyta</taxon>
        <taxon>Embryophyta</taxon>
        <taxon>Tracheophyta</taxon>
        <taxon>Spermatophyta</taxon>
        <taxon>Magnoliopsida</taxon>
        <taxon>eudicotyledons</taxon>
        <taxon>Gunneridae</taxon>
        <taxon>Pentapetalae</taxon>
        <taxon>Caryophyllales</taxon>
        <taxon>Chenopodiaceae</taxon>
        <taxon>Chenopodioideae</taxon>
        <taxon>Atripliceae</taxon>
        <taxon>Chenopodium</taxon>
    </lineage>
</organism>
<name>A0A803M9Q0_CHEQI</name>
<dbReference type="RefSeq" id="XP_021761883.1">
    <property type="nucleotide sequence ID" value="XM_021906191.1"/>
</dbReference>
<reference evidence="4" key="2">
    <citation type="submission" date="2021-03" db="UniProtKB">
        <authorList>
            <consortium name="EnsemblPlants"/>
        </authorList>
    </citation>
    <scope>IDENTIFICATION</scope>
</reference>
<dbReference type="RefSeq" id="XP_021761882.1">
    <property type="nucleotide sequence ID" value="XM_021906190.1"/>
</dbReference>
<keyword evidence="2" id="KW-0067">ATP-binding</keyword>
<dbReference type="Proteomes" id="UP000596660">
    <property type="component" value="Unplaced"/>
</dbReference>
<dbReference type="SUPFAM" id="SSF52540">
    <property type="entry name" value="P-loop containing nucleoside triphosphate hydrolases"/>
    <property type="match status" value="1"/>
</dbReference>
<dbReference type="OrthoDB" id="664960at2759"/>
<dbReference type="RefSeq" id="XP_021761884.1">
    <property type="nucleotide sequence ID" value="XM_021906192.1"/>
</dbReference>
<dbReference type="KEGG" id="cqi:110726715"/>
<evidence type="ECO:0000313" key="4">
    <source>
        <dbReference type="EnsemblPlants" id="AUR62025626-RA:cds"/>
    </source>
</evidence>
<dbReference type="InterPro" id="IPR050905">
    <property type="entry name" value="Plant_NBS-LRR"/>
</dbReference>
<dbReference type="GO" id="GO:0043531">
    <property type="term" value="F:ADP binding"/>
    <property type="evidence" value="ECO:0007669"/>
    <property type="project" value="InterPro"/>
</dbReference>
<dbReference type="GeneID" id="110726715"/>
<reference evidence="4" key="1">
    <citation type="journal article" date="2017" name="Nature">
        <title>The genome of Chenopodium quinoa.</title>
        <authorList>
            <person name="Jarvis D.E."/>
            <person name="Ho Y.S."/>
            <person name="Lightfoot D.J."/>
            <person name="Schmoeckel S.M."/>
            <person name="Li B."/>
            <person name="Borm T.J.A."/>
            <person name="Ohyanagi H."/>
            <person name="Mineta K."/>
            <person name="Michell C.T."/>
            <person name="Saber N."/>
            <person name="Kharbatia N.M."/>
            <person name="Rupper R.R."/>
            <person name="Sharp A.R."/>
            <person name="Dally N."/>
            <person name="Boughton B.A."/>
            <person name="Woo Y.H."/>
            <person name="Gao G."/>
            <person name="Schijlen E.G.W.M."/>
            <person name="Guo X."/>
            <person name="Momin A.A."/>
            <person name="Negrao S."/>
            <person name="Al-Babili S."/>
            <person name="Gehring C."/>
            <person name="Roessner U."/>
            <person name="Jung C."/>
            <person name="Murphy K."/>
            <person name="Arold S.T."/>
            <person name="Gojobori T."/>
            <person name="van der Linden C.G."/>
            <person name="van Loo E.N."/>
            <person name="Jellen E.N."/>
            <person name="Maughan P.J."/>
            <person name="Tester M."/>
        </authorList>
    </citation>
    <scope>NUCLEOTIDE SEQUENCE [LARGE SCALE GENOMIC DNA]</scope>
    <source>
        <strain evidence="4">cv. PI 614886</strain>
    </source>
</reference>
<evidence type="ECO:0000256" key="1">
    <source>
        <dbReference type="ARBA" id="ARBA00022821"/>
    </source>
</evidence>
<keyword evidence="1" id="KW-0611">Plant defense</keyword>
<dbReference type="InterPro" id="IPR027417">
    <property type="entry name" value="P-loop_NTPase"/>
</dbReference>
<proteinExistence type="predicted"/>
<dbReference type="PANTHER" id="PTHR33463:SF187">
    <property type="entry name" value="AND NB-ARC DOMAIN DISEASE RESISTANCE PROTEIN, PUTATIVE-RELATED"/>
    <property type="match status" value="1"/>
</dbReference>
<dbReference type="InterPro" id="IPR042197">
    <property type="entry name" value="Apaf_helical"/>
</dbReference>
<dbReference type="AlphaFoldDB" id="A0A803M9Q0"/>
<protein>
    <recommendedName>
        <fullName evidence="3">NB-ARC domain-containing protein</fullName>
    </recommendedName>
</protein>
<keyword evidence="2" id="KW-0547">Nucleotide-binding</keyword>